<evidence type="ECO:0000313" key="2">
    <source>
        <dbReference type="EMBL" id="RIX53576.1"/>
    </source>
</evidence>
<dbReference type="Proteomes" id="UP000266482">
    <property type="component" value="Unassembled WGS sequence"/>
</dbReference>
<dbReference type="AlphaFoldDB" id="A0A3A1V194"/>
<organism evidence="2 3">
    <name type="scientific">Paenibacillus nanensis</name>
    <dbReference type="NCBI Taxonomy" id="393251"/>
    <lineage>
        <taxon>Bacteria</taxon>
        <taxon>Bacillati</taxon>
        <taxon>Bacillota</taxon>
        <taxon>Bacilli</taxon>
        <taxon>Bacillales</taxon>
        <taxon>Paenibacillaceae</taxon>
        <taxon>Paenibacillus</taxon>
    </lineage>
</organism>
<proteinExistence type="predicted"/>
<dbReference type="OrthoDB" id="2361087at2"/>
<evidence type="ECO:0000313" key="3">
    <source>
        <dbReference type="Proteomes" id="UP000266482"/>
    </source>
</evidence>
<dbReference type="EMBL" id="QXQA01000004">
    <property type="protein sequence ID" value="RIX53576.1"/>
    <property type="molecule type" value="Genomic_DNA"/>
</dbReference>
<dbReference type="SUPFAM" id="SSF89360">
    <property type="entry name" value="HesB-like domain"/>
    <property type="match status" value="1"/>
</dbReference>
<dbReference type="Pfam" id="PF01521">
    <property type="entry name" value="Fe-S_biosyn"/>
    <property type="match status" value="1"/>
</dbReference>
<comment type="caution">
    <text evidence="2">The sequence shown here is derived from an EMBL/GenBank/DDBJ whole genome shotgun (WGS) entry which is preliminary data.</text>
</comment>
<sequence length="105" mass="11803">MHITFTEAAVKKLSPYLEDGSRKLKLLYDMEGCGCANNGVPALQLVSEASVDDQESAGDPIPFLYEPRHEVFFEPRMKVDYSEAANSFSLKSDNQIYTNQLRLLV</sequence>
<gene>
    <name evidence="2" type="ORF">D3P08_09070</name>
</gene>
<protein>
    <submittedName>
        <fullName evidence="2">Iron-sulfur cluster biosynthesis family protein</fullName>
    </submittedName>
</protein>
<keyword evidence="3" id="KW-1185">Reference proteome</keyword>
<dbReference type="InterPro" id="IPR035903">
    <property type="entry name" value="HesB-like_dom_sf"/>
</dbReference>
<evidence type="ECO:0000259" key="1">
    <source>
        <dbReference type="Pfam" id="PF01521"/>
    </source>
</evidence>
<dbReference type="Gene3D" id="2.60.300.12">
    <property type="entry name" value="HesB-like domain"/>
    <property type="match status" value="1"/>
</dbReference>
<dbReference type="RefSeq" id="WP_119599185.1">
    <property type="nucleotide sequence ID" value="NZ_QXQA01000004.1"/>
</dbReference>
<reference evidence="2 3" key="1">
    <citation type="submission" date="2018-09" db="EMBL/GenBank/DDBJ databases">
        <title>Paenibacillus aracenensis nov. sp. isolated from a cave in southern Spain.</title>
        <authorList>
            <person name="Jurado V."/>
            <person name="Gutierrez-Patricio S."/>
            <person name="Gonzalez-Pimentel J.L."/>
            <person name="Miller A.Z."/>
            <person name="Laiz L."/>
            <person name="Saiz-Jimenez C."/>
        </authorList>
    </citation>
    <scope>NUCLEOTIDE SEQUENCE [LARGE SCALE GENOMIC DNA]</scope>
    <source>
        <strain evidence="2 3">DSM 22867</strain>
    </source>
</reference>
<dbReference type="InterPro" id="IPR000361">
    <property type="entry name" value="ATAP_core_dom"/>
</dbReference>
<feature type="domain" description="Core" evidence="1">
    <location>
        <begin position="1"/>
        <end position="103"/>
    </location>
</feature>
<accession>A0A3A1V194</accession>
<name>A0A3A1V194_9BACL</name>